<dbReference type="InterPro" id="IPR032675">
    <property type="entry name" value="LRR_dom_sf"/>
</dbReference>
<proteinExistence type="predicted"/>
<organism evidence="1 2">
    <name type="scientific">Lophium mytilinum</name>
    <dbReference type="NCBI Taxonomy" id="390894"/>
    <lineage>
        <taxon>Eukaryota</taxon>
        <taxon>Fungi</taxon>
        <taxon>Dikarya</taxon>
        <taxon>Ascomycota</taxon>
        <taxon>Pezizomycotina</taxon>
        <taxon>Dothideomycetes</taxon>
        <taxon>Pleosporomycetidae</taxon>
        <taxon>Mytilinidiales</taxon>
        <taxon>Mytilinidiaceae</taxon>
        <taxon>Lophium</taxon>
    </lineage>
</organism>
<evidence type="ECO:0000313" key="2">
    <source>
        <dbReference type="Proteomes" id="UP000799750"/>
    </source>
</evidence>
<dbReference type="AlphaFoldDB" id="A0A6A6R1H4"/>
<dbReference type="SUPFAM" id="SSF52047">
    <property type="entry name" value="RNI-like"/>
    <property type="match status" value="1"/>
</dbReference>
<evidence type="ECO:0008006" key="3">
    <source>
        <dbReference type="Google" id="ProtNLM"/>
    </source>
</evidence>
<name>A0A6A6R1H4_9PEZI</name>
<reference evidence="1" key="1">
    <citation type="journal article" date="2020" name="Stud. Mycol.">
        <title>101 Dothideomycetes genomes: a test case for predicting lifestyles and emergence of pathogens.</title>
        <authorList>
            <person name="Haridas S."/>
            <person name="Albert R."/>
            <person name="Binder M."/>
            <person name="Bloem J."/>
            <person name="Labutti K."/>
            <person name="Salamov A."/>
            <person name="Andreopoulos B."/>
            <person name="Baker S."/>
            <person name="Barry K."/>
            <person name="Bills G."/>
            <person name="Bluhm B."/>
            <person name="Cannon C."/>
            <person name="Castanera R."/>
            <person name="Culley D."/>
            <person name="Daum C."/>
            <person name="Ezra D."/>
            <person name="Gonzalez J."/>
            <person name="Henrissat B."/>
            <person name="Kuo A."/>
            <person name="Liang C."/>
            <person name="Lipzen A."/>
            <person name="Lutzoni F."/>
            <person name="Magnuson J."/>
            <person name="Mondo S."/>
            <person name="Nolan M."/>
            <person name="Ohm R."/>
            <person name="Pangilinan J."/>
            <person name="Park H.-J."/>
            <person name="Ramirez L."/>
            <person name="Alfaro M."/>
            <person name="Sun H."/>
            <person name="Tritt A."/>
            <person name="Yoshinaga Y."/>
            <person name="Zwiers L.-H."/>
            <person name="Turgeon B."/>
            <person name="Goodwin S."/>
            <person name="Spatafora J."/>
            <person name="Crous P."/>
            <person name="Grigoriev I."/>
        </authorList>
    </citation>
    <scope>NUCLEOTIDE SEQUENCE</scope>
    <source>
        <strain evidence="1">CBS 269.34</strain>
    </source>
</reference>
<sequence>MVAPEGSSQDQLATLPEELILKILAHIFELFDQSWTIILEQPDFISLRLTSTRISRLVDTYRYQNIRIRPGSVASLKQSVLLLRTPELAASVRSVHVDFVESEQEVDHLIDLIDLSAHDRNLLRSAISDVELVLGAALDNSPLQSWVTAILFRLPRLIALRLPPSTMQTGSLTVYNPLRFFQEHPERLPILRRLSLTTHRGLRSSTLNSLLRVNSLRTLEIEGWHASDQSPVTPGSFESFPEKISLIEHLCLSPKRGPSLFSYLLPKSILHSFIALRSITVKTPMFPPKVCVDALVDSLQVQKHSLESFHVSYADHGKVTETIHLINFREFQQLRTIFVPTPLIFRHSGAGRPPALAESLPRSLVHLTIHGTFGEPVSGFRITQLARPSDFPNLKSVTILDHGNFTPNVYDAFQEAEIKFTDRCLIEGCHTAKPVLERIKYHRQYRYGRA</sequence>
<dbReference type="Gene3D" id="3.80.10.10">
    <property type="entry name" value="Ribonuclease Inhibitor"/>
    <property type="match status" value="1"/>
</dbReference>
<gene>
    <name evidence="1" type="ORF">BU16DRAFT_558607</name>
</gene>
<dbReference type="EMBL" id="MU004185">
    <property type="protein sequence ID" value="KAF2498551.1"/>
    <property type="molecule type" value="Genomic_DNA"/>
</dbReference>
<evidence type="ECO:0000313" key="1">
    <source>
        <dbReference type="EMBL" id="KAF2498551.1"/>
    </source>
</evidence>
<protein>
    <recommendedName>
        <fullName evidence="3">F-box domain-containing protein</fullName>
    </recommendedName>
</protein>
<keyword evidence="2" id="KW-1185">Reference proteome</keyword>
<dbReference type="Proteomes" id="UP000799750">
    <property type="component" value="Unassembled WGS sequence"/>
</dbReference>
<accession>A0A6A6R1H4</accession>
<dbReference type="OrthoDB" id="10311074at2759"/>